<name>A0A1W5D9Z4_9LECA</name>
<reference evidence="2" key="1">
    <citation type="submission" date="2017-03" db="EMBL/GenBank/DDBJ databases">
        <authorList>
            <person name="Sharma R."/>
            <person name="Thines M."/>
        </authorList>
    </citation>
    <scope>NUCLEOTIDE SEQUENCE [LARGE SCALE GENOMIC DNA]</scope>
</reference>
<evidence type="ECO:0000313" key="2">
    <source>
        <dbReference type="Proteomes" id="UP000192927"/>
    </source>
</evidence>
<sequence length="222" mass="25679">MTTNPQVLKVFEDLVSKLEKYMGVKRMPVYFSELWKTSEYILNYGSLHNNCHFMEDYRSAYGSNSYLPPSIVNKKFGKNISKADWNAPVAKWFEENVLWEDPDTLGPPVFANYRDISRPIPNDAFGHGFWPSHITSFTTGPELVFPISTWTYESKVTYKEERLWVSAEIMGGLGADFILLSFVQDFFHASDIPDQVDIRPQVFRKIQDAARPPKHNLLRTGW</sequence>
<evidence type="ECO:0000313" key="1">
    <source>
        <dbReference type="EMBL" id="SLM39861.1"/>
    </source>
</evidence>
<organism evidence="1 2">
    <name type="scientific">Lasallia pustulata</name>
    <dbReference type="NCBI Taxonomy" id="136370"/>
    <lineage>
        <taxon>Eukaryota</taxon>
        <taxon>Fungi</taxon>
        <taxon>Dikarya</taxon>
        <taxon>Ascomycota</taxon>
        <taxon>Pezizomycotina</taxon>
        <taxon>Lecanoromycetes</taxon>
        <taxon>OSLEUM clade</taxon>
        <taxon>Umbilicariomycetidae</taxon>
        <taxon>Umbilicariales</taxon>
        <taxon>Umbilicariaceae</taxon>
        <taxon>Lasallia</taxon>
    </lineage>
</organism>
<keyword evidence="2" id="KW-1185">Reference proteome</keyword>
<dbReference type="EMBL" id="FWEW01003572">
    <property type="protein sequence ID" value="SLM39861.1"/>
    <property type="molecule type" value="Genomic_DNA"/>
</dbReference>
<dbReference type="AlphaFoldDB" id="A0A1W5D9Z4"/>
<protein>
    <submittedName>
        <fullName evidence="1">Uncharacterized protein</fullName>
    </submittedName>
</protein>
<accession>A0A1W5D9Z4</accession>
<dbReference type="Proteomes" id="UP000192927">
    <property type="component" value="Unassembled WGS sequence"/>
</dbReference>
<proteinExistence type="predicted"/>